<keyword evidence="2" id="KW-0677">Repeat</keyword>
<dbReference type="GO" id="GO:0008270">
    <property type="term" value="F:zinc ion binding"/>
    <property type="evidence" value="ECO:0007669"/>
    <property type="project" value="InterPro"/>
</dbReference>
<dbReference type="AlphaFoldDB" id="A0A077ZUN3"/>
<accession>A0A077ZUN3</accession>
<dbReference type="InterPro" id="IPR000315">
    <property type="entry name" value="Znf_B-box"/>
</dbReference>
<dbReference type="Gene3D" id="3.30.160.60">
    <property type="entry name" value="Classic Zinc Finger"/>
    <property type="match status" value="1"/>
</dbReference>
<reference evidence="7 8" key="1">
    <citation type="submission" date="2014-06" db="EMBL/GenBank/DDBJ databases">
        <authorList>
            <person name="Swart Estienne"/>
        </authorList>
    </citation>
    <scope>NUCLEOTIDE SEQUENCE [LARGE SCALE GENOMIC DNA]</scope>
    <source>
        <strain evidence="7 8">130c</strain>
    </source>
</reference>
<evidence type="ECO:0000259" key="6">
    <source>
        <dbReference type="Pfam" id="PF24981"/>
    </source>
</evidence>
<evidence type="ECO:0000256" key="1">
    <source>
        <dbReference type="ARBA" id="ARBA00022441"/>
    </source>
</evidence>
<dbReference type="SUPFAM" id="SSF117281">
    <property type="entry name" value="Kelch motif"/>
    <property type="match status" value="1"/>
</dbReference>
<dbReference type="SUPFAM" id="SSF57845">
    <property type="entry name" value="B-box zinc-binding domain"/>
    <property type="match status" value="1"/>
</dbReference>
<organism evidence="7 8">
    <name type="scientific">Stylonychia lemnae</name>
    <name type="common">Ciliate</name>
    <dbReference type="NCBI Taxonomy" id="5949"/>
    <lineage>
        <taxon>Eukaryota</taxon>
        <taxon>Sar</taxon>
        <taxon>Alveolata</taxon>
        <taxon>Ciliophora</taxon>
        <taxon>Intramacronucleata</taxon>
        <taxon>Spirotrichea</taxon>
        <taxon>Stichotrichia</taxon>
        <taxon>Sporadotrichida</taxon>
        <taxon>Oxytrichidae</taxon>
        <taxon>Stylonychinae</taxon>
        <taxon>Stylonychia</taxon>
    </lineage>
</organism>
<keyword evidence="8" id="KW-1185">Reference proteome</keyword>
<proteinExistence type="predicted"/>
<dbReference type="Proteomes" id="UP000039865">
    <property type="component" value="Unassembled WGS sequence"/>
</dbReference>
<dbReference type="PANTHER" id="PTHR45632">
    <property type="entry name" value="LD33804P"/>
    <property type="match status" value="1"/>
</dbReference>
<protein>
    <submittedName>
        <fullName evidence="7">Kelch motif family protein</fullName>
    </submittedName>
</protein>
<feature type="compositionally biased region" description="Polar residues" evidence="4">
    <location>
        <begin position="28"/>
        <end position="40"/>
    </location>
</feature>
<evidence type="ECO:0000313" key="7">
    <source>
        <dbReference type="EMBL" id="CDW73602.1"/>
    </source>
</evidence>
<dbReference type="Pfam" id="PF00643">
    <property type="entry name" value="zf-B_box"/>
    <property type="match status" value="1"/>
</dbReference>
<feature type="region of interest" description="Disordered" evidence="4">
    <location>
        <begin position="20"/>
        <end position="40"/>
    </location>
</feature>
<keyword evidence="1" id="KW-0880">Kelch repeat</keyword>
<dbReference type="InterPro" id="IPR015915">
    <property type="entry name" value="Kelch-typ_b-propeller"/>
</dbReference>
<dbReference type="EMBL" id="CCKQ01002505">
    <property type="protein sequence ID" value="CDW73602.1"/>
    <property type="molecule type" value="Genomic_DNA"/>
</dbReference>
<evidence type="ECO:0000313" key="8">
    <source>
        <dbReference type="Proteomes" id="UP000039865"/>
    </source>
</evidence>
<evidence type="ECO:0000256" key="4">
    <source>
        <dbReference type="SAM" id="MobiDB-lite"/>
    </source>
</evidence>
<feature type="coiled-coil region" evidence="3">
    <location>
        <begin position="94"/>
        <end position="131"/>
    </location>
</feature>
<dbReference type="Pfam" id="PF24981">
    <property type="entry name" value="Beta-prop_ATRN-LZTR1"/>
    <property type="match status" value="1"/>
</dbReference>
<keyword evidence="3" id="KW-0175">Coiled coil</keyword>
<name>A0A077ZUN3_STYLE</name>
<feature type="domain" description="B box-type" evidence="5">
    <location>
        <begin position="50"/>
        <end position="85"/>
    </location>
</feature>
<dbReference type="InterPro" id="IPR006652">
    <property type="entry name" value="Kelch_1"/>
</dbReference>
<sequence>MQDFNKQLEQMTMRSMAHGPVNSRIYKPSSNGSPTQSGITSTAFSEGNRNFCHKHKKKYVNFCLDHAVSLCAACFKDHQGHKIEMLENYAQAEVSKLQSLVEHLESSIRHVKEKLELRKNLNEKKEIAAKQFFELTFNELKRIEDEFWEKFSKDQEEEVNLFSKLLDQQDQMEKQYFEIRPLFDAMEEKIGASEFYDIIESKAYIWNLNETFKKSKTEFYELVTSAEDYELVFDKIECKRKLEQFLKEQLAIKMHQHEIIEVREKAIFYYQPFKGSKRKVNIDDDKLTQQPTLLNTKETGRLLIIGGNSGYSSSRKCFQVDECMNMLNLHSKLNLGRVGHAAVYINNKDIYVIGGYNSSKNQWLASVETCYDAFNPDQQPEWQMMAEMNESRYYFGCCTWNNEFIFVFGGMNDKFMEQQMSEHYSKCLNSIERYSVECNRWDRVDLKTYQKFPFCSHIVAVHLQWDKDRIIILGGQTYNKKTQNFENIGIVYKFDPIDEKLKECKNLDTQDRFIMCQGISDGNKLVAAIGENNLHLFDGTTWKVVPKE</sequence>
<dbReference type="Gene3D" id="2.120.10.80">
    <property type="entry name" value="Kelch-type beta propeller"/>
    <property type="match status" value="1"/>
</dbReference>
<dbReference type="InParanoid" id="A0A077ZUN3"/>
<dbReference type="PANTHER" id="PTHR45632:SF3">
    <property type="entry name" value="KELCH-LIKE PROTEIN 32"/>
    <property type="match status" value="1"/>
</dbReference>
<evidence type="ECO:0000259" key="5">
    <source>
        <dbReference type="Pfam" id="PF00643"/>
    </source>
</evidence>
<evidence type="ECO:0000256" key="2">
    <source>
        <dbReference type="ARBA" id="ARBA00022737"/>
    </source>
</evidence>
<dbReference type="SMART" id="SM00612">
    <property type="entry name" value="Kelch"/>
    <property type="match status" value="2"/>
</dbReference>
<feature type="domain" description="Attractin/MKLN-like beta-propeller" evidence="6">
    <location>
        <begin position="293"/>
        <end position="476"/>
    </location>
</feature>
<evidence type="ECO:0000256" key="3">
    <source>
        <dbReference type="SAM" id="Coils"/>
    </source>
</evidence>
<gene>
    <name evidence="7" type="primary">Contig10100.g10790</name>
    <name evidence="7" type="ORF">STYLEM_2585</name>
</gene>
<dbReference type="InterPro" id="IPR056737">
    <property type="entry name" value="Beta-prop_ATRN-MKLN-like"/>
</dbReference>
<dbReference type="OrthoDB" id="283842at2759"/>